<dbReference type="GO" id="GO:0015036">
    <property type="term" value="F:disulfide oxidoreductase activity"/>
    <property type="evidence" value="ECO:0007669"/>
    <property type="project" value="TreeGrafter"/>
</dbReference>
<evidence type="ECO:0000313" key="3">
    <source>
        <dbReference type="Proteomes" id="UP000094828"/>
    </source>
</evidence>
<dbReference type="STRING" id="1841610.A6X21_11555"/>
<protein>
    <recommendedName>
        <fullName evidence="1">Carboxymuconolactone decarboxylase-like domain-containing protein</fullName>
    </recommendedName>
</protein>
<dbReference type="InterPro" id="IPR029032">
    <property type="entry name" value="AhpD-like"/>
</dbReference>
<dbReference type="Pfam" id="PF02627">
    <property type="entry name" value="CMD"/>
    <property type="match status" value="1"/>
</dbReference>
<dbReference type="GO" id="GO:0032843">
    <property type="term" value="F:hydroperoxide reductase activity"/>
    <property type="evidence" value="ECO:0007669"/>
    <property type="project" value="TreeGrafter"/>
</dbReference>
<reference evidence="2 3" key="1">
    <citation type="submission" date="2016-05" db="EMBL/GenBank/DDBJ databases">
        <title>Genomic and physiological characterization of Planctopirus sp. isolated from fresh water lake.</title>
        <authorList>
            <person name="Subhash Y."/>
            <person name="Ramana C."/>
        </authorList>
    </citation>
    <scope>NUCLEOTIDE SEQUENCE [LARGE SCALE GENOMIC DNA]</scope>
    <source>
        <strain evidence="2 3">JC280</strain>
    </source>
</reference>
<dbReference type="NCBIfam" id="TIGR00778">
    <property type="entry name" value="ahpD_dom"/>
    <property type="match status" value="1"/>
</dbReference>
<accession>A0A1C3E560</accession>
<dbReference type="GO" id="GO:0045454">
    <property type="term" value="P:cell redox homeostasis"/>
    <property type="evidence" value="ECO:0007669"/>
    <property type="project" value="TreeGrafter"/>
</dbReference>
<proteinExistence type="predicted"/>
<dbReference type="GO" id="GO:0051920">
    <property type="term" value="F:peroxiredoxin activity"/>
    <property type="evidence" value="ECO:0007669"/>
    <property type="project" value="InterPro"/>
</dbReference>
<evidence type="ECO:0000259" key="1">
    <source>
        <dbReference type="Pfam" id="PF02627"/>
    </source>
</evidence>
<evidence type="ECO:0000313" key="2">
    <source>
        <dbReference type="EMBL" id="ODA28370.1"/>
    </source>
</evidence>
<organism evidence="2 3">
    <name type="scientific">Planctopirus hydrillae</name>
    <dbReference type="NCBI Taxonomy" id="1841610"/>
    <lineage>
        <taxon>Bacteria</taxon>
        <taxon>Pseudomonadati</taxon>
        <taxon>Planctomycetota</taxon>
        <taxon>Planctomycetia</taxon>
        <taxon>Planctomycetales</taxon>
        <taxon>Planctomycetaceae</taxon>
        <taxon>Planctopirus</taxon>
    </lineage>
</organism>
<dbReference type="AlphaFoldDB" id="A0A1C3E560"/>
<dbReference type="EMBL" id="LYDR01000152">
    <property type="protein sequence ID" value="ODA28370.1"/>
    <property type="molecule type" value="Genomic_DNA"/>
</dbReference>
<gene>
    <name evidence="2" type="ORF">A6X21_11555</name>
</gene>
<dbReference type="OrthoDB" id="9801997at2"/>
<name>A0A1C3E560_9PLAN</name>
<dbReference type="PANTHER" id="PTHR33930:SF7">
    <property type="entry name" value="ALKYL HYDROPEROXIDE REDUCTASE AHPD"/>
    <property type="match status" value="1"/>
</dbReference>
<dbReference type="InterPro" id="IPR003779">
    <property type="entry name" value="CMD-like"/>
</dbReference>
<dbReference type="Gene3D" id="1.20.1290.10">
    <property type="entry name" value="AhpD-like"/>
    <property type="match status" value="1"/>
</dbReference>
<comment type="caution">
    <text evidence="2">The sequence shown here is derived from an EMBL/GenBank/DDBJ whole genome shotgun (WGS) entry which is preliminary data.</text>
</comment>
<dbReference type="PANTHER" id="PTHR33930">
    <property type="entry name" value="ALKYL HYDROPEROXIDE REDUCTASE AHPD"/>
    <property type="match status" value="1"/>
</dbReference>
<feature type="domain" description="Carboxymuconolactone decarboxylase-like" evidence="1">
    <location>
        <begin position="142"/>
        <end position="213"/>
    </location>
</feature>
<keyword evidence="3" id="KW-1185">Reference proteome</keyword>
<dbReference type="Proteomes" id="UP000094828">
    <property type="component" value="Unassembled WGS sequence"/>
</dbReference>
<dbReference type="InterPro" id="IPR004675">
    <property type="entry name" value="AhpD_core"/>
</dbReference>
<dbReference type="SUPFAM" id="SSF69118">
    <property type="entry name" value="AhpD-like"/>
    <property type="match status" value="2"/>
</dbReference>
<sequence length="213" mass="23354">MMHPYWPARTPAEIDDKAKQTLSRLEEVFGTDSIPEFFHHMAIVPSFVNDYYMNFKKFCYTQGKLSLKDKALIGLAVSHTAGVKSMTEFFARRLRTLVEGSESAQSQFVADALAVQATCAMYNVFFKFRDLSGSDLFSGMPVGLRAHTFAGTSLTDAEVELINITVSDVNGCKPCTEGHVAKARQLGLADEAILEAIQCAATVYAGCQFAKAL</sequence>